<organism evidence="5 6">
    <name type="scientific">Thermosulfuriphilus ammonigenes</name>
    <dbReference type="NCBI Taxonomy" id="1936021"/>
    <lineage>
        <taxon>Bacteria</taxon>
        <taxon>Pseudomonadati</taxon>
        <taxon>Thermodesulfobacteriota</taxon>
        <taxon>Thermodesulfobacteria</taxon>
        <taxon>Thermodesulfobacteriales</taxon>
        <taxon>Thermodesulfobacteriaceae</taxon>
        <taxon>Thermosulfuriphilus</taxon>
    </lineage>
</organism>
<reference evidence="5 6" key="1">
    <citation type="submission" date="2020-02" db="EMBL/GenBank/DDBJ databases">
        <title>Genome analysis of Thermosulfuriphilus ammonigenes ST65T, an anaerobic thermophilic chemolithoautotrophic bacterium isolated from a deep-sea hydrothermal vent.</title>
        <authorList>
            <person name="Slobodkina G."/>
            <person name="Allioux M."/>
            <person name="Merkel A."/>
            <person name="Alain K."/>
            <person name="Jebbar M."/>
            <person name="Slobodkin A."/>
        </authorList>
    </citation>
    <scope>NUCLEOTIDE SEQUENCE [LARGE SCALE GENOMIC DNA]</scope>
    <source>
        <strain evidence="5 6">ST65</strain>
    </source>
</reference>
<dbReference type="GO" id="GO:0008168">
    <property type="term" value="F:methyltransferase activity"/>
    <property type="evidence" value="ECO:0007669"/>
    <property type="project" value="UniProtKB-KW"/>
</dbReference>
<dbReference type="AlphaFoldDB" id="A0A6G7PXP2"/>
<accession>A0A6G7PXP2</accession>
<evidence type="ECO:0000313" key="6">
    <source>
        <dbReference type="Proteomes" id="UP000502179"/>
    </source>
</evidence>
<evidence type="ECO:0000256" key="1">
    <source>
        <dbReference type="ARBA" id="ARBA00004127"/>
    </source>
</evidence>
<sequence>MRELLARILVVLWPLIPLFWIPLRLKPSFFRRLGLFIYPLVGMVWLAIALGLWRLWPQIDKLYPVPLGLSYLGWLALIVGIILQVWTIQTLGLRILGLPEIVPRIKKGLVTDGPFRICRHPTYLAHSFIFFGGALATQYLALLIVAFLDLIAVQTIIIPAEEGELRKRFGPEFDSYRQKTPRFLPRLWS</sequence>
<comment type="subcellular location">
    <subcellularLocation>
        <location evidence="1">Endomembrane system</location>
        <topology evidence="1">Multi-pass membrane protein</topology>
    </subcellularLocation>
</comment>
<evidence type="ECO:0000256" key="3">
    <source>
        <dbReference type="ARBA" id="ARBA00022989"/>
    </source>
</evidence>
<evidence type="ECO:0000256" key="4">
    <source>
        <dbReference type="ARBA" id="ARBA00023136"/>
    </source>
</evidence>
<dbReference type="Proteomes" id="UP000502179">
    <property type="component" value="Chromosome"/>
</dbReference>
<dbReference type="PANTHER" id="PTHR43847:SF1">
    <property type="entry name" value="BLL3993 PROTEIN"/>
    <property type="match status" value="1"/>
</dbReference>
<name>A0A6G7PXP2_9BACT</name>
<keyword evidence="2" id="KW-0812">Transmembrane</keyword>
<keyword evidence="5" id="KW-0489">Methyltransferase</keyword>
<dbReference type="RefSeq" id="WP_166032436.1">
    <property type="nucleotide sequence ID" value="NZ_CP048877.1"/>
</dbReference>
<dbReference type="EMBL" id="CP048877">
    <property type="protein sequence ID" value="QIJ72218.1"/>
    <property type="molecule type" value="Genomic_DNA"/>
</dbReference>
<keyword evidence="4" id="KW-0472">Membrane</keyword>
<dbReference type="GO" id="GO:0012505">
    <property type="term" value="C:endomembrane system"/>
    <property type="evidence" value="ECO:0007669"/>
    <property type="project" value="UniProtKB-SubCell"/>
</dbReference>
<protein>
    <submittedName>
        <fullName evidence="5">Isoprenylcysteine carboxylmethyltransferase family protein</fullName>
    </submittedName>
</protein>
<keyword evidence="3" id="KW-1133">Transmembrane helix</keyword>
<dbReference type="InterPro" id="IPR052527">
    <property type="entry name" value="Metal_cation-efflux_comp"/>
</dbReference>
<keyword evidence="6" id="KW-1185">Reference proteome</keyword>
<dbReference type="KEGG" id="tav:G4V39_08015"/>
<dbReference type="InterPro" id="IPR007318">
    <property type="entry name" value="Phopholipid_MeTrfase"/>
</dbReference>
<gene>
    <name evidence="5" type="ORF">G4V39_08015</name>
</gene>
<evidence type="ECO:0000313" key="5">
    <source>
        <dbReference type="EMBL" id="QIJ72218.1"/>
    </source>
</evidence>
<dbReference type="Gene3D" id="1.20.120.1630">
    <property type="match status" value="1"/>
</dbReference>
<dbReference type="GO" id="GO:0032259">
    <property type="term" value="P:methylation"/>
    <property type="evidence" value="ECO:0007669"/>
    <property type="project" value="UniProtKB-KW"/>
</dbReference>
<dbReference type="PANTHER" id="PTHR43847">
    <property type="entry name" value="BLL3993 PROTEIN"/>
    <property type="match status" value="1"/>
</dbReference>
<proteinExistence type="predicted"/>
<evidence type="ECO:0000256" key="2">
    <source>
        <dbReference type="ARBA" id="ARBA00022692"/>
    </source>
</evidence>
<dbReference type="Pfam" id="PF04191">
    <property type="entry name" value="PEMT"/>
    <property type="match status" value="1"/>
</dbReference>
<keyword evidence="5" id="KW-0808">Transferase</keyword>